<feature type="domain" description="LysM" evidence="3">
    <location>
        <begin position="188"/>
        <end position="242"/>
    </location>
</feature>
<accession>A0ABZ1CGE5</accession>
<dbReference type="Pfam" id="PF25800">
    <property type="entry name" value="FimV_N"/>
    <property type="match status" value="1"/>
</dbReference>
<dbReference type="InterPro" id="IPR036779">
    <property type="entry name" value="LysM_dom_sf"/>
</dbReference>
<dbReference type="Gene3D" id="1.20.58.2200">
    <property type="match status" value="1"/>
</dbReference>
<name>A0ABZ1CGE5_9PROT</name>
<organism evidence="4 5">
    <name type="scientific">Thiobacillus sedimenti</name>
    <dbReference type="NCBI Taxonomy" id="3110231"/>
    <lineage>
        <taxon>Bacteria</taxon>
        <taxon>Pseudomonadati</taxon>
        <taxon>Pseudomonadota</taxon>
        <taxon>Betaproteobacteria</taxon>
        <taxon>Nitrosomonadales</taxon>
        <taxon>Thiobacillaceae</taxon>
        <taxon>Thiobacillus</taxon>
    </lineage>
</organism>
<dbReference type="PANTHER" id="PTHR24216">
    <property type="entry name" value="PAXILLIN-RELATED"/>
    <property type="match status" value="1"/>
</dbReference>
<feature type="signal peptide" evidence="2">
    <location>
        <begin position="1"/>
        <end position="24"/>
    </location>
</feature>
<dbReference type="RefSeq" id="WP_324778975.1">
    <property type="nucleotide sequence ID" value="NZ_CP141769.1"/>
</dbReference>
<dbReference type="InterPro" id="IPR020012">
    <property type="entry name" value="LysM_FimV"/>
</dbReference>
<dbReference type="CDD" id="cd00118">
    <property type="entry name" value="LysM"/>
    <property type="match status" value="1"/>
</dbReference>
<protein>
    <submittedName>
        <fullName evidence="4">FimV/HubP family polar landmark protein</fullName>
    </submittedName>
</protein>
<gene>
    <name evidence="4" type="ORF">VA613_10560</name>
</gene>
<keyword evidence="5" id="KW-1185">Reference proteome</keyword>
<feature type="chain" id="PRO_5046881822" evidence="2">
    <location>
        <begin position="25"/>
        <end position="810"/>
    </location>
</feature>
<evidence type="ECO:0000313" key="5">
    <source>
        <dbReference type="Proteomes" id="UP001334732"/>
    </source>
</evidence>
<proteinExistence type="predicted"/>
<dbReference type="InterPro" id="IPR020011">
    <property type="entry name" value="FimV_C"/>
</dbReference>
<dbReference type="NCBIfam" id="TIGR03505">
    <property type="entry name" value="FimV_core"/>
    <property type="match status" value="1"/>
</dbReference>
<dbReference type="InterPro" id="IPR018392">
    <property type="entry name" value="LysM"/>
</dbReference>
<dbReference type="InterPro" id="IPR038440">
    <property type="entry name" value="FimV_C_sf"/>
</dbReference>
<dbReference type="Proteomes" id="UP001334732">
    <property type="component" value="Chromosome"/>
</dbReference>
<dbReference type="InterPro" id="IPR057840">
    <property type="entry name" value="FimV_N"/>
</dbReference>
<dbReference type="PANTHER" id="PTHR24216:SF65">
    <property type="entry name" value="PAXILLIN-LIKE PROTEIN 1"/>
    <property type="match status" value="1"/>
</dbReference>
<reference evidence="4 5" key="1">
    <citation type="submission" date="2023-12" db="EMBL/GenBank/DDBJ databases">
        <title>Thiobacillus sedimentum sp. nov., a chemolithoautotrophic sulfur-oxidizing bacterium isolated from freshwater sediment.</title>
        <authorList>
            <person name="Luo J."/>
            <person name="Dai C."/>
        </authorList>
    </citation>
    <scope>NUCLEOTIDE SEQUENCE [LARGE SCALE GENOMIC DNA]</scope>
    <source>
        <strain evidence="4 5">SCUT-2</strain>
    </source>
</reference>
<evidence type="ECO:0000256" key="1">
    <source>
        <dbReference type="SAM" id="MobiDB-lite"/>
    </source>
</evidence>
<evidence type="ECO:0000256" key="2">
    <source>
        <dbReference type="SAM" id="SignalP"/>
    </source>
</evidence>
<sequence length="810" mass="83285">MKLKRFTTHLVAAGLIAMPLMGHAAGLGKLSVSSALGQPLTAEIEVFAADKAELDSLSASLASGQAFRDAHVEFAPVLSTLRFSVEKKPSGKAVLKVTSSGPVNDPFIDMLVELNWGAGRLVREYTVLLDPPGMAAKQTVAPAPAVAAPAIGAKPAAQPSPAAPAAAAPKAAAAAPAAKPAPSGAAPDHITVKRGDTLAAIAHRVRPEGVSLEQTLVGLYRDNTQSFDGNMNRLKAGKTLAVPSSEKLAAIPQTDAVHELRLQAEDWRAYRQRLAAAVSAAPAAKAAPGQAASGKITPKVEDHAKPAPEAQKDVLKLSKGAPAAAGGAGTDAARALQEKLRAQEEDATAREKALQESQQRVAALEKQVQDMQKLVAMKEKAQAEPAAAAPPAPPKPAAAAPAPKPAPAPTVAKPVPAPATPGVSAPPAAPEPSTNWYDPLLADPLYWGGGVAALGLGGVLWWMMAGGRRRKPANTGLDDSIMTGGDVRPNTVIGAASGGAVNTGDTSFLTDFSQAGLGTIDTHDVDPIAEAEVYMAYGRDAQAEEILKEAIGKNPDRHEIRVKLLEIYAARRNTSAFESVAGELYAALGTKESPLWDKACEMGRSIDPTNPLYGGVQAGASPAATVAATAAVAGGAVAFASEPAAAEPVVEAAPVAEAEPAAEPEPVADTAPLEFESAGHGLNFDAAAEPEKAPEAPAAGYVEMDTQGLNFDLPDLDLPPVEDDTLKLDLGLEDDNGPDSKFDFSGLDLDLGESGDSELELDEVGTKLDLARAYVEMGDKEGAREILNEVLAEGSQKQKSDAQGMLSALG</sequence>
<dbReference type="Gene3D" id="3.10.350.10">
    <property type="entry name" value="LysM domain"/>
    <property type="match status" value="1"/>
</dbReference>
<evidence type="ECO:0000313" key="4">
    <source>
        <dbReference type="EMBL" id="WRS38444.1"/>
    </source>
</evidence>
<feature type="region of interest" description="Disordered" evidence="1">
    <location>
        <begin position="378"/>
        <end position="430"/>
    </location>
</feature>
<dbReference type="EMBL" id="CP141769">
    <property type="protein sequence ID" value="WRS38444.1"/>
    <property type="molecule type" value="Genomic_DNA"/>
</dbReference>
<dbReference type="PROSITE" id="PS51782">
    <property type="entry name" value="LYSM"/>
    <property type="match status" value="1"/>
</dbReference>
<feature type="compositionally biased region" description="Pro residues" evidence="1">
    <location>
        <begin position="388"/>
        <end position="408"/>
    </location>
</feature>
<keyword evidence="2" id="KW-0732">Signal</keyword>
<dbReference type="NCBIfam" id="TIGR03504">
    <property type="entry name" value="FimV_Cterm"/>
    <property type="match status" value="1"/>
</dbReference>
<evidence type="ECO:0000259" key="3">
    <source>
        <dbReference type="PROSITE" id="PS51782"/>
    </source>
</evidence>